<feature type="chain" id="PRO_5002664799" evidence="1">
    <location>
        <begin position="28"/>
        <end position="84"/>
    </location>
</feature>
<dbReference type="Proteomes" id="UP000004358">
    <property type="component" value="Unassembled WGS sequence"/>
</dbReference>
<proteinExistence type="predicted"/>
<organism evidence="2 3">
    <name type="scientific">Blastopirellula marina DSM 3645</name>
    <dbReference type="NCBI Taxonomy" id="314230"/>
    <lineage>
        <taxon>Bacteria</taxon>
        <taxon>Pseudomonadati</taxon>
        <taxon>Planctomycetota</taxon>
        <taxon>Planctomycetia</taxon>
        <taxon>Pirellulales</taxon>
        <taxon>Pirellulaceae</taxon>
        <taxon>Blastopirellula</taxon>
    </lineage>
</organism>
<dbReference type="HOGENOM" id="CLU_2520982_0_0_0"/>
<dbReference type="EMBL" id="AANZ01000005">
    <property type="protein sequence ID" value="EAQ81402.1"/>
    <property type="molecule type" value="Genomic_DNA"/>
</dbReference>
<evidence type="ECO:0000313" key="3">
    <source>
        <dbReference type="Proteomes" id="UP000004358"/>
    </source>
</evidence>
<protein>
    <submittedName>
        <fullName evidence="2">Uncharacterized protein</fullName>
    </submittedName>
</protein>
<sequence>MKPICHLWIVAAMSASILGAAATSLHADEQPIALWEFGPEEQTPLHPVGGIHRDVPGPRPPKYPDFSINNASVNFDGSGSWICV</sequence>
<accession>A3ZQC6</accession>
<evidence type="ECO:0000313" key="2">
    <source>
        <dbReference type="EMBL" id="EAQ81402.1"/>
    </source>
</evidence>
<name>A3ZQC6_9BACT</name>
<gene>
    <name evidence="2" type="ORF">DSM3645_23461</name>
</gene>
<evidence type="ECO:0000256" key="1">
    <source>
        <dbReference type="SAM" id="SignalP"/>
    </source>
</evidence>
<dbReference type="AlphaFoldDB" id="A3ZQC6"/>
<keyword evidence="1" id="KW-0732">Signal</keyword>
<dbReference type="STRING" id="314230.DSM3645_23461"/>
<reference evidence="2 3" key="1">
    <citation type="submission" date="2006-02" db="EMBL/GenBank/DDBJ databases">
        <authorList>
            <person name="Amann R."/>
            <person name="Ferriera S."/>
            <person name="Johnson J."/>
            <person name="Kravitz S."/>
            <person name="Halpern A."/>
            <person name="Remington K."/>
            <person name="Beeson K."/>
            <person name="Tran B."/>
            <person name="Rogers Y.-H."/>
            <person name="Friedman R."/>
            <person name="Venter J.C."/>
        </authorList>
    </citation>
    <scope>NUCLEOTIDE SEQUENCE [LARGE SCALE GENOMIC DNA]</scope>
    <source>
        <strain evidence="2 3">DSM 3645</strain>
    </source>
</reference>
<dbReference type="eggNOG" id="COG2010">
    <property type="taxonomic scope" value="Bacteria"/>
</dbReference>
<comment type="caution">
    <text evidence="2">The sequence shown here is derived from an EMBL/GenBank/DDBJ whole genome shotgun (WGS) entry which is preliminary data.</text>
</comment>
<feature type="signal peptide" evidence="1">
    <location>
        <begin position="1"/>
        <end position="27"/>
    </location>
</feature>